<evidence type="ECO:0000256" key="1">
    <source>
        <dbReference type="SAM" id="MobiDB-lite"/>
    </source>
</evidence>
<gene>
    <name evidence="2" type="ORF">RFULGI_LOCUS6678</name>
</gene>
<evidence type="ECO:0000313" key="2">
    <source>
        <dbReference type="EMBL" id="CAG8603105.1"/>
    </source>
</evidence>
<dbReference type="OrthoDB" id="10472031at2759"/>
<dbReference type="EMBL" id="CAJVPZ010008909">
    <property type="protein sequence ID" value="CAG8603105.1"/>
    <property type="molecule type" value="Genomic_DNA"/>
</dbReference>
<sequence length="384" mass="45927">MNIRQFGELIIGKIEEIIAEYESREYYRNTIPVPIIQHNRRSGELKKAYQYKTNRSQHQTRSIYSNRKYLKQGHKNEDRTECYYIKRETVKQEGISKPNDETSSSYKILPNNELWKSYAKKCTSQERGLKLKRVNNKWHNREKDRSFRFNNQTQTSTPNLKKLQNINYKTQASNDLWNSPARKYVNQIKNQKKTRHISKQWSDKKTNLNQNKEEEIYMPCLIKTKKGLTYTPNWKEVTRRPKDNPRKTSAYENSDSKEDENYLLKIECEELYSHPTYPETNNTNVIKADSQFYKESNKEMLEIQCTVWTEKVEQLRSLPSVTKSTLVDKQDVNLNNDKIVNYLSKIDIDRLEVKLNEEIPKPANNKRLVNRNKILDRQKQKREK</sequence>
<feature type="non-terminal residue" evidence="2">
    <location>
        <position position="384"/>
    </location>
</feature>
<protein>
    <submittedName>
        <fullName evidence="2">10_t:CDS:1</fullName>
    </submittedName>
</protein>
<name>A0A9N9CK23_9GLOM</name>
<feature type="region of interest" description="Disordered" evidence="1">
    <location>
        <begin position="234"/>
        <end position="256"/>
    </location>
</feature>
<comment type="caution">
    <text evidence="2">The sequence shown here is derived from an EMBL/GenBank/DDBJ whole genome shotgun (WGS) entry which is preliminary data.</text>
</comment>
<reference evidence="2" key="1">
    <citation type="submission" date="2021-06" db="EMBL/GenBank/DDBJ databases">
        <authorList>
            <person name="Kallberg Y."/>
            <person name="Tangrot J."/>
            <person name="Rosling A."/>
        </authorList>
    </citation>
    <scope>NUCLEOTIDE SEQUENCE</scope>
    <source>
        <strain evidence="2">IN212</strain>
    </source>
</reference>
<feature type="compositionally biased region" description="Basic and acidic residues" evidence="1">
    <location>
        <begin position="236"/>
        <end position="246"/>
    </location>
</feature>
<dbReference type="Proteomes" id="UP000789396">
    <property type="component" value="Unassembled WGS sequence"/>
</dbReference>
<proteinExistence type="predicted"/>
<dbReference type="AlphaFoldDB" id="A0A9N9CK23"/>
<keyword evidence="3" id="KW-1185">Reference proteome</keyword>
<organism evidence="2 3">
    <name type="scientific">Racocetra fulgida</name>
    <dbReference type="NCBI Taxonomy" id="60492"/>
    <lineage>
        <taxon>Eukaryota</taxon>
        <taxon>Fungi</taxon>
        <taxon>Fungi incertae sedis</taxon>
        <taxon>Mucoromycota</taxon>
        <taxon>Glomeromycotina</taxon>
        <taxon>Glomeromycetes</taxon>
        <taxon>Diversisporales</taxon>
        <taxon>Gigasporaceae</taxon>
        <taxon>Racocetra</taxon>
    </lineage>
</organism>
<accession>A0A9N9CK23</accession>
<evidence type="ECO:0000313" key="3">
    <source>
        <dbReference type="Proteomes" id="UP000789396"/>
    </source>
</evidence>